<dbReference type="EMBL" id="KX884035">
    <property type="protein sequence ID" value="APG78142.1"/>
    <property type="molecule type" value="Genomic_RNA"/>
</dbReference>
<dbReference type="KEGG" id="vg:30855526"/>
<dbReference type="RefSeq" id="YP_009337855.1">
    <property type="nucleotide sequence ID" value="NC_033290.1"/>
</dbReference>
<protein>
    <submittedName>
        <fullName evidence="1">Uncharacterized protein</fullName>
    </submittedName>
</protein>
<organism evidence="1 2">
    <name type="scientific">Shahe yuevirus-like virus 1</name>
    <dbReference type="NCBI Taxonomy" id="1923457"/>
    <lineage>
        <taxon>Viruses</taxon>
        <taxon>Riboviria</taxon>
        <taxon>Orthornavirae</taxon>
        <taxon>Negarnaviricota</taxon>
        <taxon>Haploviricotina</taxon>
        <taxon>Yunchangviricetes</taxon>
        <taxon>Goujianvirales</taxon>
        <taxon>Yueviridae</taxon>
        <taxon>Yuyuevirus</taxon>
        <taxon>Yuyuevirus shaheense</taxon>
    </lineage>
</organism>
<evidence type="ECO:0000313" key="2">
    <source>
        <dbReference type="Proteomes" id="UP000202232"/>
    </source>
</evidence>
<proteinExistence type="predicted"/>
<accession>A0A1L3KL97</accession>
<sequence>MAAPDTRIAHMGAWRRTEGGIGVRLDHPVGYNVTMLVADWGLDTTLTSAVIAGMLIRFSAIPDVAVVLQAGNPPALSFSAHVPTDTDAAARADKNEAEMAVQPHNEINDFYRDIIDAYTRSGGWIIDLCAAEQVRPLKDTNIVSYFRSKGGMVVSGNRIKPLIKVMAALLPRLVGNDAIVLSTNAWMRYHITFSSTPQLVARAMSIVGGGFPTMFSAPTRAAVQAALAAPWSEPLVTAIPLGAVCITHSILRAFGMLPEGWTQGEKAIASGSPTREEAVYKGCIKLKELMSNTAAISASKTMAELCASMNPACFNQ</sequence>
<dbReference type="Proteomes" id="UP000202232">
    <property type="component" value="Genome"/>
</dbReference>
<name>A0A1L3KL97_9VIRU</name>
<dbReference type="GeneID" id="30855526"/>
<keyword evidence="2" id="KW-1185">Reference proteome</keyword>
<reference evidence="1 2" key="1">
    <citation type="journal article" date="2016" name="Nature">
        <title>Redefining the invertebrate RNA virosphere.</title>
        <authorList>
            <person name="Shi M."/>
            <person name="Lin X.D."/>
            <person name="Tian J.H."/>
            <person name="Chen L.J."/>
            <person name="Chen X."/>
            <person name="Li C.X."/>
            <person name="Qin X.C."/>
            <person name="Li J."/>
            <person name="Cao J.P."/>
            <person name="Eden J.S."/>
            <person name="Buchmann J."/>
            <person name="Wang W."/>
            <person name="Xu J."/>
            <person name="Holmes E.C."/>
            <person name="Zhang Y.Z."/>
        </authorList>
    </citation>
    <scope>NUCLEOTIDE SEQUENCE [LARGE SCALE GENOMIC DNA]</scope>
    <source>
        <strain evidence="1 2">SHWC0209c11789</strain>
    </source>
</reference>
<evidence type="ECO:0000313" key="1">
    <source>
        <dbReference type="EMBL" id="APG78142.1"/>
    </source>
</evidence>